<dbReference type="EMBL" id="ML987198">
    <property type="protein sequence ID" value="KAF2246756.1"/>
    <property type="molecule type" value="Genomic_DNA"/>
</dbReference>
<accession>A0A6A6I8R5</accession>
<dbReference type="Proteomes" id="UP000800094">
    <property type="component" value="Unassembled WGS sequence"/>
</dbReference>
<dbReference type="GeneID" id="54584255"/>
<organism evidence="4 5">
    <name type="scientific">Trematosphaeria pertusa</name>
    <dbReference type="NCBI Taxonomy" id="390896"/>
    <lineage>
        <taxon>Eukaryota</taxon>
        <taxon>Fungi</taxon>
        <taxon>Dikarya</taxon>
        <taxon>Ascomycota</taxon>
        <taxon>Pezizomycotina</taxon>
        <taxon>Dothideomycetes</taxon>
        <taxon>Pleosporomycetidae</taxon>
        <taxon>Pleosporales</taxon>
        <taxon>Massarineae</taxon>
        <taxon>Trematosphaeriaceae</taxon>
        <taxon>Trematosphaeria</taxon>
    </lineage>
</organism>
<name>A0A6A6I8R5_9PLEO</name>
<dbReference type="NCBIfam" id="TIGR00172">
    <property type="entry name" value="maf"/>
    <property type="match status" value="1"/>
</dbReference>
<dbReference type="InterPro" id="IPR003697">
    <property type="entry name" value="Maf-like"/>
</dbReference>
<dbReference type="HAMAP" id="MF_00528">
    <property type="entry name" value="Maf"/>
    <property type="match status" value="1"/>
</dbReference>
<reference evidence="4" key="1">
    <citation type="journal article" date="2020" name="Stud. Mycol.">
        <title>101 Dothideomycetes genomes: a test case for predicting lifestyles and emergence of pathogens.</title>
        <authorList>
            <person name="Haridas S."/>
            <person name="Albert R."/>
            <person name="Binder M."/>
            <person name="Bloem J."/>
            <person name="Labutti K."/>
            <person name="Salamov A."/>
            <person name="Andreopoulos B."/>
            <person name="Baker S."/>
            <person name="Barry K."/>
            <person name="Bills G."/>
            <person name="Bluhm B."/>
            <person name="Cannon C."/>
            <person name="Castanera R."/>
            <person name="Culley D."/>
            <person name="Daum C."/>
            <person name="Ezra D."/>
            <person name="Gonzalez J."/>
            <person name="Henrissat B."/>
            <person name="Kuo A."/>
            <person name="Liang C."/>
            <person name="Lipzen A."/>
            <person name="Lutzoni F."/>
            <person name="Magnuson J."/>
            <person name="Mondo S."/>
            <person name="Nolan M."/>
            <person name="Ohm R."/>
            <person name="Pangilinan J."/>
            <person name="Park H.-J."/>
            <person name="Ramirez L."/>
            <person name="Alfaro M."/>
            <person name="Sun H."/>
            <person name="Tritt A."/>
            <person name="Yoshinaga Y."/>
            <person name="Zwiers L.-H."/>
            <person name="Turgeon B."/>
            <person name="Goodwin S."/>
            <person name="Spatafora J."/>
            <person name="Crous P."/>
            <person name="Grigoriev I."/>
        </authorList>
    </citation>
    <scope>NUCLEOTIDE SEQUENCE</scope>
    <source>
        <strain evidence="4">CBS 122368</strain>
    </source>
</reference>
<protein>
    <submittedName>
        <fullName evidence="4">Maf-domain-containing protein</fullName>
    </submittedName>
</protein>
<feature type="compositionally biased region" description="Pro residues" evidence="3">
    <location>
        <begin position="40"/>
        <end position="50"/>
    </location>
</feature>
<dbReference type="InterPro" id="IPR029001">
    <property type="entry name" value="ITPase-like_fam"/>
</dbReference>
<feature type="compositionally biased region" description="Polar residues" evidence="3">
    <location>
        <begin position="13"/>
        <end position="23"/>
    </location>
</feature>
<evidence type="ECO:0000256" key="1">
    <source>
        <dbReference type="ARBA" id="ARBA00001968"/>
    </source>
</evidence>
<sequence>MSPQPPSDPPPSYEQTITPTPTMNRPAPPEPLRSPTAPRRGPPLPPPPLDLPALNKLRGKRVVLASKSPRRKFLLAQLGLTNIDIVPSTFAENLSKTLSPFEYVLETASEKARDVYRREIDNHEKGEPALIIAADTIIISHGGKILEKPRSPQDHFQMLQTLRDEGTHKVTTAIAVMTPLESAVDPGYRMETHVEETTVKFDPNVTDELILAYVKTRDGNDKAGGYGIQTAGSVLIERIEGSYDNVVGLPLRAALTLIEKVMVPEEELDDHMDNMFSRSDGEDDDNESL</sequence>
<proteinExistence type="inferred from homology"/>
<dbReference type="SUPFAM" id="SSF52972">
    <property type="entry name" value="ITPase-like"/>
    <property type="match status" value="1"/>
</dbReference>
<dbReference type="GO" id="GO:0047429">
    <property type="term" value="F:nucleoside triphosphate diphosphatase activity"/>
    <property type="evidence" value="ECO:0007669"/>
    <property type="project" value="InterPro"/>
</dbReference>
<evidence type="ECO:0000256" key="3">
    <source>
        <dbReference type="SAM" id="MobiDB-lite"/>
    </source>
</evidence>
<evidence type="ECO:0000313" key="5">
    <source>
        <dbReference type="Proteomes" id="UP000800094"/>
    </source>
</evidence>
<evidence type="ECO:0000256" key="2">
    <source>
        <dbReference type="ARBA" id="ARBA00022801"/>
    </source>
</evidence>
<dbReference type="CDD" id="cd00555">
    <property type="entry name" value="Maf"/>
    <property type="match status" value="1"/>
</dbReference>
<comment type="cofactor">
    <cofactor evidence="1">
        <name>a divalent metal cation</name>
        <dbReference type="ChEBI" id="CHEBI:60240"/>
    </cofactor>
</comment>
<feature type="region of interest" description="Disordered" evidence="3">
    <location>
        <begin position="1"/>
        <end position="53"/>
    </location>
</feature>
<keyword evidence="2" id="KW-0378">Hydrolase</keyword>
<dbReference type="OrthoDB" id="10267058at2759"/>
<dbReference type="PANTHER" id="PTHR43213:SF5">
    <property type="entry name" value="BIFUNCTIONAL DTTP_UTP PYROPHOSPHATASE_METHYLTRANSFERASE PROTEIN-RELATED"/>
    <property type="match status" value="1"/>
</dbReference>
<gene>
    <name evidence="4" type="ORF">BU26DRAFT_52991</name>
</gene>
<feature type="compositionally biased region" description="Pro residues" evidence="3">
    <location>
        <begin position="1"/>
        <end position="12"/>
    </location>
</feature>
<evidence type="ECO:0000313" key="4">
    <source>
        <dbReference type="EMBL" id="KAF2246756.1"/>
    </source>
</evidence>
<feature type="region of interest" description="Disordered" evidence="3">
    <location>
        <begin position="269"/>
        <end position="289"/>
    </location>
</feature>
<dbReference type="RefSeq" id="XP_033681760.1">
    <property type="nucleotide sequence ID" value="XM_033830925.1"/>
</dbReference>
<dbReference type="AlphaFoldDB" id="A0A6A6I8R5"/>
<dbReference type="PANTHER" id="PTHR43213">
    <property type="entry name" value="BIFUNCTIONAL DTTP/UTP PYROPHOSPHATASE/METHYLTRANSFERASE PROTEIN-RELATED"/>
    <property type="match status" value="1"/>
</dbReference>
<keyword evidence="5" id="KW-1185">Reference proteome</keyword>
<dbReference type="Pfam" id="PF02545">
    <property type="entry name" value="Maf"/>
    <property type="match status" value="1"/>
</dbReference>
<dbReference type="Gene3D" id="3.90.950.10">
    <property type="match status" value="1"/>
</dbReference>